<dbReference type="InParanoid" id="A0A6L2PJ18"/>
<dbReference type="Proteomes" id="UP000502823">
    <property type="component" value="Unassembled WGS sequence"/>
</dbReference>
<sequence>MSAVYVHPIADLNPTQKTGCVLQGVTLCQNGVPSSSAEIRSCVNGAPRHVPEASTALLTRLRRSRFPAELPESLNSLLDGLQGHHEKSDTLEDLLKEGEKYKRRPNGGSFSPVRSKKDGSQISSLP</sequence>
<feature type="non-terminal residue" evidence="2">
    <location>
        <position position="126"/>
    </location>
</feature>
<gene>
    <name evidence="2" type="ORF">Cfor_01188</name>
</gene>
<evidence type="ECO:0000313" key="3">
    <source>
        <dbReference type="Proteomes" id="UP000502823"/>
    </source>
</evidence>
<feature type="region of interest" description="Disordered" evidence="1">
    <location>
        <begin position="80"/>
        <end position="126"/>
    </location>
</feature>
<feature type="compositionally biased region" description="Basic and acidic residues" evidence="1">
    <location>
        <begin position="82"/>
        <end position="100"/>
    </location>
</feature>
<reference evidence="3" key="1">
    <citation type="submission" date="2020-01" db="EMBL/GenBank/DDBJ databases">
        <title>Draft genome sequence of the Termite Coptotermes fromosanus.</title>
        <authorList>
            <person name="Itakura S."/>
            <person name="Yosikawa Y."/>
            <person name="Umezawa K."/>
        </authorList>
    </citation>
    <scope>NUCLEOTIDE SEQUENCE [LARGE SCALE GENOMIC DNA]</scope>
</reference>
<protein>
    <submittedName>
        <fullName evidence="2">Uncharacterized protein</fullName>
    </submittedName>
</protein>
<dbReference type="AlphaFoldDB" id="A0A6L2PJ18"/>
<evidence type="ECO:0000313" key="2">
    <source>
        <dbReference type="EMBL" id="GFG32543.1"/>
    </source>
</evidence>
<comment type="caution">
    <text evidence="2">The sequence shown here is derived from an EMBL/GenBank/DDBJ whole genome shotgun (WGS) entry which is preliminary data.</text>
</comment>
<proteinExistence type="predicted"/>
<name>A0A6L2PJ18_COPFO</name>
<accession>A0A6L2PJ18</accession>
<organism evidence="2 3">
    <name type="scientific">Coptotermes formosanus</name>
    <name type="common">Formosan subterranean termite</name>
    <dbReference type="NCBI Taxonomy" id="36987"/>
    <lineage>
        <taxon>Eukaryota</taxon>
        <taxon>Metazoa</taxon>
        <taxon>Ecdysozoa</taxon>
        <taxon>Arthropoda</taxon>
        <taxon>Hexapoda</taxon>
        <taxon>Insecta</taxon>
        <taxon>Pterygota</taxon>
        <taxon>Neoptera</taxon>
        <taxon>Polyneoptera</taxon>
        <taxon>Dictyoptera</taxon>
        <taxon>Blattodea</taxon>
        <taxon>Blattoidea</taxon>
        <taxon>Termitoidae</taxon>
        <taxon>Rhinotermitidae</taxon>
        <taxon>Coptotermes</taxon>
    </lineage>
</organism>
<evidence type="ECO:0000256" key="1">
    <source>
        <dbReference type="SAM" id="MobiDB-lite"/>
    </source>
</evidence>
<keyword evidence="3" id="KW-1185">Reference proteome</keyword>
<dbReference type="EMBL" id="BLKM01000370">
    <property type="protein sequence ID" value="GFG32543.1"/>
    <property type="molecule type" value="Genomic_DNA"/>
</dbReference>